<accession>A0ABQ5HIG5</accession>
<feature type="region of interest" description="Disordered" evidence="6">
    <location>
        <begin position="209"/>
        <end position="230"/>
    </location>
</feature>
<dbReference type="CDD" id="cd09274">
    <property type="entry name" value="RNase_HI_RT_Ty3"/>
    <property type="match status" value="1"/>
</dbReference>
<dbReference type="Pfam" id="PF00665">
    <property type="entry name" value="rve"/>
    <property type="match status" value="1"/>
</dbReference>
<proteinExistence type="predicted"/>
<dbReference type="Gene3D" id="3.10.10.10">
    <property type="entry name" value="HIV Type 1 Reverse Transcriptase, subunit A, domain 1"/>
    <property type="match status" value="1"/>
</dbReference>
<keyword evidence="1" id="KW-0808">Transferase</keyword>
<reference evidence="8" key="1">
    <citation type="journal article" date="2022" name="Int. J. Mol. Sci.">
        <title>Draft Genome of Tanacetum Coccineum: Genomic Comparison of Closely Related Tanacetum-Family Plants.</title>
        <authorList>
            <person name="Yamashiro T."/>
            <person name="Shiraishi A."/>
            <person name="Nakayama K."/>
            <person name="Satake H."/>
        </authorList>
    </citation>
    <scope>NUCLEOTIDE SEQUENCE</scope>
</reference>
<feature type="compositionally biased region" description="Basic and acidic residues" evidence="6">
    <location>
        <begin position="299"/>
        <end position="309"/>
    </location>
</feature>
<evidence type="ECO:0000256" key="5">
    <source>
        <dbReference type="ARBA" id="ARBA00023268"/>
    </source>
</evidence>
<dbReference type="InterPro" id="IPR012337">
    <property type="entry name" value="RNaseH-like_sf"/>
</dbReference>
<gene>
    <name evidence="8" type="ORF">Tco_1068908</name>
</gene>
<dbReference type="SUPFAM" id="SSF56672">
    <property type="entry name" value="DNA/RNA polymerases"/>
    <property type="match status" value="1"/>
</dbReference>
<dbReference type="Pfam" id="PF00078">
    <property type="entry name" value="RVT_1"/>
    <property type="match status" value="1"/>
</dbReference>
<dbReference type="Pfam" id="PF17919">
    <property type="entry name" value="RT_RNaseH_2"/>
    <property type="match status" value="1"/>
</dbReference>
<evidence type="ECO:0000313" key="8">
    <source>
        <dbReference type="EMBL" id="GJT87191.1"/>
    </source>
</evidence>
<dbReference type="Gene3D" id="1.10.340.70">
    <property type="match status" value="1"/>
</dbReference>
<organism evidence="8 9">
    <name type="scientific">Tanacetum coccineum</name>
    <dbReference type="NCBI Taxonomy" id="301880"/>
    <lineage>
        <taxon>Eukaryota</taxon>
        <taxon>Viridiplantae</taxon>
        <taxon>Streptophyta</taxon>
        <taxon>Embryophyta</taxon>
        <taxon>Tracheophyta</taxon>
        <taxon>Spermatophyta</taxon>
        <taxon>Magnoliopsida</taxon>
        <taxon>eudicotyledons</taxon>
        <taxon>Gunneridae</taxon>
        <taxon>Pentapetalae</taxon>
        <taxon>asterids</taxon>
        <taxon>campanulids</taxon>
        <taxon>Asterales</taxon>
        <taxon>Asteraceae</taxon>
        <taxon>Asteroideae</taxon>
        <taxon>Anthemideae</taxon>
        <taxon>Anthemidinae</taxon>
        <taxon>Tanacetum</taxon>
    </lineage>
</organism>
<feature type="domain" description="Integrase catalytic" evidence="7">
    <location>
        <begin position="1124"/>
        <end position="1291"/>
    </location>
</feature>
<dbReference type="Pfam" id="PF17921">
    <property type="entry name" value="Integrase_H2C2"/>
    <property type="match status" value="1"/>
</dbReference>
<dbReference type="InterPro" id="IPR001584">
    <property type="entry name" value="Integrase_cat-core"/>
</dbReference>
<dbReference type="SUPFAM" id="SSF53098">
    <property type="entry name" value="Ribonuclease H-like"/>
    <property type="match status" value="1"/>
</dbReference>
<reference evidence="8" key="2">
    <citation type="submission" date="2022-01" db="EMBL/GenBank/DDBJ databases">
        <authorList>
            <person name="Yamashiro T."/>
            <person name="Shiraishi A."/>
            <person name="Satake H."/>
            <person name="Nakayama K."/>
        </authorList>
    </citation>
    <scope>NUCLEOTIDE SEQUENCE</scope>
</reference>
<comment type="caution">
    <text evidence="8">The sequence shown here is derived from an EMBL/GenBank/DDBJ whole genome shotgun (WGS) entry which is preliminary data.</text>
</comment>
<protein>
    <submittedName>
        <fullName evidence="8">Reverse transcriptase domain-containing protein</fullName>
    </submittedName>
</protein>
<dbReference type="Gene3D" id="3.30.70.270">
    <property type="match status" value="2"/>
</dbReference>
<dbReference type="InterPro" id="IPR021109">
    <property type="entry name" value="Peptidase_aspartic_dom_sf"/>
</dbReference>
<evidence type="ECO:0000259" key="7">
    <source>
        <dbReference type="PROSITE" id="PS50994"/>
    </source>
</evidence>
<evidence type="ECO:0000256" key="6">
    <source>
        <dbReference type="SAM" id="MobiDB-lite"/>
    </source>
</evidence>
<keyword evidence="8" id="KW-0695">RNA-directed DNA polymerase</keyword>
<evidence type="ECO:0000256" key="1">
    <source>
        <dbReference type="ARBA" id="ARBA00022679"/>
    </source>
</evidence>
<dbReference type="Pfam" id="PF03732">
    <property type="entry name" value="Retrotrans_gag"/>
    <property type="match status" value="1"/>
</dbReference>
<feature type="compositionally biased region" description="Polar residues" evidence="6">
    <location>
        <begin position="212"/>
        <end position="227"/>
    </location>
</feature>
<dbReference type="GO" id="GO:0003964">
    <property type="term" value="F:RNA-directed DNA polymerase activity"/>
    <property type="evidence" value="ECO:0007669"/>
    <property type="project" value="UniProtKB-KW"/>
</dbReference>
<keyword evidence="4" id="KW-0378">Hydrolase</keyword>
<dbReference type="InterPro" id="IPR041577">
    <property type="entry name" value="RT_RNaseH_2"/>
</dbReference>
<keyword evidence="2" id="KW-0548">Nucleotidyltransferase</keyword>
<sequence length="1437" mass="165233">MAERTMEELLHAPTEGYGEAIVLPEINADHFEIKTNLLQLVQANPFNGRENENPHAHINSFKRITSTLRFRNVPNDVIKLMMFPYSLEGAAKTWYEKEPPNSILTWEDLVTKFVNQFFPPSKTTHLKNEISRFTQKFEETFSEAWERFKELLRACPHHGFTELTQVDTFYNGLNENEQDSLNAAAGGNLLSKTTREALNIIENKSKVRYSRNRSNASRMNATSNGTKPQLRWNEKPRRQQIRSNLISKDVPLKSHLRLPPIQFRNLDFPKNLPKTTPIPKPYVLKSLPKPHIPYPSRLNQEKSRDKASNQKEKIFQMFQDLRFDISFADALLLMPRFAPTIKSLLMNKEKLLELAKIPLNENCSAMLLKKLPEKLGDPTSFLFHLSLPELTPTRMTLELADRSITYPKGLAEDVFVKVGKFHFPTDFVVVDFEADPRVPLILGRSFLKTGRALIDVYGEEITLRVDNEAEYAPELLGFSNSLGGNPTPTSEPFTSEFILEEIEAYLKDDSISPEIDHADCDPEGDICLIEKLLNNDPFQLPLMDLKQSEVTKAKSSIEEPPELELKDLPSHLEYAYLEENDKLPVIIAKGLKDDEKDALLKVLKSHKRAIAWKITDIKGIDPRFCTHKILMEDDYKPTVQSQRRVNPKIHEVIKKEVLKLLDAGMIYPISDSPWVSLVHCVPKKGGITVVANEENELIPTRLVTGWRVCIDYRKLNEATQKDHFPLPFMDQMIERLAGNEFYCFLDGFSGYFQIPIDPQDQEKTTFTCSYGIFAYRRMPFGLCNAPGTFQRCMMAIFHDMIEKTMEVFMDDFSVFGDSFDSCLSNLEKMLKRCEDTNLVLNWEKCHFMCREGIVLGHKISKSGIEVDRAKVDVIAKLPHPTTVKGVRSFLGHAGFYRRFIQDFSKIARPMTHLLEKETPFVFSKDCIDAFQTLKKKLTEAPILVVPDWNLPFELMCDASDFAIGAVLGQRRSKHFQPIHYASKTMTEAQIHYTTTEKEMLAVVYAFEKFRPYLVLSKSIVYTDHSALKYLMNKQDAKPRLLRWDDPYHFRICTDQIIRRCVHGQEAIDILKACHEGPTGGHHSANFTAQKVFDIGFFWPTIYQDAHTMIKSCDTCQRQGKISQRDEMPQNAIQVCEIFDVWGIDFMGPFPSSHGNKYILVAVDYLSKWVKAKALPTNDARVVVKFLKSLFARFGTPRAIISDRGTHFCNDQFAKVMSKYGVLFDIAYRYYHPQTSGQVEVSNRGLKRILERTVGENHASWSDKLDDALWAFRTAFKTPIGCTPYKLVYGKSCHLPIELEHKAYWALKHANFDLKTAGDHRKLQLNELNELRDQAYENSLIYKERTKKLHDSKIKNRIFNVGDRVLLFNSRLKIFSGKLKTRWSGPFTITKVFPYGTIELSQPDGPNFKVNGHRVKHYFGEDLPPKVVQDLHTFSKDE</sequence>
<dbReference type="InterPro" id="IPR036397">
    <property type="entry name" value="RNaseH_sf"/>
</dbReference>
<dbReference type="InterPro" id="IPR043128">
    <property type="entry name" value="Rev_trsase/Diguanyl_cyclase"/>
</dbReference>
<name>A0ABQ5HIG5_9ASTR</name>
<evidence type="ECO:0000313" key="9">
    <source>
        <dbReference type="Proteomes" id="UP001151760"/>
    </source>
</evidence>
<evidence type="ECO:0000256" key="4">
    <source>
        <dbReference type="ARBA" id="ARBA00022759"/>
    </source>
</evidence>
<dbReference type="PANTHER" id="PTHR37984">
    <property type="entry name" value="PROTEIN CBG26694"/>
    <property type="match status" value="1"/>
</dbReference>
<dbReference type="InterPro" id="IPR050951">
    <property type="entry name" value="Retrovirus_Pol_polyprotein"/>
</dbReference>
<dbReference type="EMBL" id="BQNB010019616">
    <property type="protein sequence ID" value="GJT87191.1"/>
    <property type="molecule type" value="Genomic_DNA"/>
</dbReference>
<keyword evidence="5" id="KW-0511">Multifunctional enzyme</keyword>
<dbReference type="CDD" id="cd00303">
    <property type="entry name" value="retropepsin_like"/>
    <property type="match status" value="1"/>
</dbReference>
<dbReference type="InterPro" id="IPR041588">
    <property type="entry name" value="Integrase_H2C2"/>
</dbReference>
<dbReference type="CDD" id="cd01647">
    <property type="entry name" value="RT_LTR"/>
    <property type="match status" value="1"/>
</dbReference>
<dbReference type="Gene3D" id="3.30.420.10">
    <property type="entry name" value="Ribonuclease H-like superfamily/Ribonuclease H"/>
    <property type="match status" value="1"/>
</dbReference>
<evidence type="ECO:0000256" key="3">
    <source>
        <dbReference type="ARBA" id="ARBA00022722"/>
    </source>
</evidence>
<keyword evidence="9" id="KW-1185">Reference proteome</keyword>
<feature type="region of interest" description="Disordered" evidence="6">
    <location>
        <begin position="279"/>
        <end position="309"/>
    </location>
</feature>
<evidence type="ECO:0000256" key="2">
    <source>
        <dbReference type="ARBA" id="ARBA00022695"/>
    </source>
</evidence>
<keyword evidence="4" id="KW-0255">Endonuclease</keyword>
<dbReference type="InterPro" id="IPR000477">
    <property type="entry name" value="RT_dom"/>
</dbReference>
<keyword evidence="3" id="KW-0540">Nuclease</keyword>
<dbReference type="InterPro" id="IPR043502">
    <property type="entry name" value="DNA/RNA_pol_sf"/>
</dbReference>
<dbReference type="InterPro" id="IPR005162">
    <property type="entry name" value="Retrotrans_gag_dom"/>
</dbReference>
<dbReference type="PROSITE" id="PS50994">
    <property type="entry name" value="INTEGRASE"/>
    <property type="match status" value="1"/>
</dbReference>
<dbReference type="Proteomes" id="UP001151760">
    <property type="component" value="Unassembled WGS sequence"/>
</dbReference>
<dbReference type="Gene3D" id="2.40.70.10">
    <property type="entry name" value="Acid Proteases"/>
    <property type="match status" value="1"/>
</dbReference>
<dbReference type="PANTHER" id="PTHR37984:SF5">
    <property type="entry name" value="PROTEIN NYNRIN-LIKE"/>
    <property type="match status" value="1"/>
</dbReference>